<dbReference type="InterPro" id="IPR032875">
    <property type="entry name" value="Succ_CoA_lig_flav_dom"/>
</dbReference>
<dbReference type="AlphaFoldDB" id="A0AAW7ZCQ3"/>
<evidence type="ECO:0000313" key="8">
    <source>
        <dbReference type="Proteomes" id="UP001172911"/>
    </source>
</evidence>
<evidence type="ECO:0000259" key="6">
    <source>
        <dbReference type="PROSITE" id="PS50975"/>
    </source>
</evidence>
<dbReference type="Gene3D" id="3.30.470.20">
    <property type="entry name" value="ATP-grasp fold, B domain"/>
    <property type="match status" value="1"/>
</dbReference>
<keyword evidence="3 5" id="KW-0067">ATP-binding</keyword>
<dbReference type="Pfam" id="PF13549">
    <property type="entry name" value="ATP-grasp_5"/>
    <property type="match status" value="1"/>
</dbReference>
<dbReference type="Proteomes" id="UP001172911">
    <property type="component" value="Unassembled WGS sequence"/>
</dbReference>
<keyword evidence="8" id="KW-1185">Reference proteome</keyword>
<dbReference type="FunFam" id="3.30.1490.20:FF:000020">
    <property type="entry name" value="Protein lysine acetyltransferase"/>
    <property type="match status" value="1"/>
</dbReference>
<organism evidence="7 8">
    <name type="scientific">Desulforamulus aquiferis</name>
    <dbReference type="NCBI Taxonomy" id="1397668"/>
    <lineage>
        <taxon>Bacteria</taxon>
        <taxon>Bacillati</taxon>
        <taxon>Bacillota</taxon>
        <taxon>Clostridia</taxon>
        <taxon>Eubacteriales</taxon>
        <taxon>Peptococcaceae</taxon>
        <taxon>Desulforamulus</taxon>
    </lineage>
</organism>
<sequence>MPYAVKVGKVSSVADLTPLFNPKSVAIIGASNNPEKIGNVIVKNIKECGFSGQIYPVNPKEKEIEGYTCFTNLSEIPEKPDLAVICVPAKHCSNIMEECGKLGIKAAVVITAGFKEIGPAGLEMEKRLVSISNRYGIKMVGPNCVGIMDTHIPLNASFSAGFPQKGDIAFISQSGAMLVSIMDWSRSAGLGFSRVISLGNKAVLDEADFIDAIADDPVTKVILCYIEDVHNGKHFLEAASRASKKKPVIVLKSGTSQAGAQAASSHTGALAGSDLAYETAFTQAGIIRARSMTELFDLATCFSYQPLPQGDRIAIVTNAGGPGIVTADAIENSNLTMARFDKGTLDLFREKLPPEANIYNPVDVLGDAKSDRYRFAIETVLKDPHVDSVVVLVCPTAVTDAENIARQIIDLHEKYPDKPIFAAYMGGVVLAEGSKLLTKAKIPVFTFPEPAIYSIAGMNKYVRSFNDEREAGDLDFDDIDRNRVKAIFYDVIRDRRSVLLGSEAAAVAEAYGISAAPIKLATYPEEAVDLAEELGYPVVLKVASPKIMHKTDVGGVKIALNTADQVRNAFIEIMENVQRYLPNVIPHGIEVSKMMPRGTELIVGMTRDVQFGPLIAFGLGGIYVNLLKDVSFRLAKGLTRNEITTMISETKAYTLLRGYRGEKPADLVSIIEMVARAALLVNDFQEINEMDINPVFAYKDGYSALDIKITIDI</sequence>
<dbReference type="Gene3D" id="3.40.50.720">
    <property type="entry name" value="NAD(P)-binding Rossmann-like Domain"/>
    <property type="match status" value="1"/>
</dbReference>
<feature type="domain" description="ATP-grasp" evidence="6">
    <location>
        <begin position="505"/>
        <end position="541"/>
    </location>
</feature>
<dbReference type="GO" id="GO:0046872">
    <property type="term" value="F:metal ion binding"/>
    <property type="evidence" value="ECO:0007669"/>
    <property type="project" value="InterPro"/>
</dbReference>
<dbReference type="SMART" id="SM00881">
    <property type="entry name" value="CoA_binding"/>
    <property type="match status" value="1"/>
</dbReference>
<evidence type="ECO:0000256" key="3">
    <source>
        <dbReference type="ARBA" id="ARBA00022840"/>
    </source>
</evidence>
<dbReference type="InterPro" id="IPR016102">
    <property type="entry name" value="Succinyl-CoA_synth-like"/>
</dbReference>
<evidence type="ECO:0000313" key="7">
    <source>
        <dbReference type="EMBL" id="MDO7787167.1"/>
    </source>
</evidence>
<dbReference type="InterPro" id="IPR011761">
    <property type="entry name" value="ATP-grasp"/>
</dbReference>
<dbReference type="SUPFAM" id="SSF56059">
    <property type="entry name" value="Glutathione synthetase ATP-binding domain-like"/>
    <property type="match status" value="1"/>
</dbReference>
<dbReference type="SUPFAM" id="SSF52210">
    <property type="entry name" value="Succinyl-CoA synthetase domains"/>
    <property type="match status" value="2"/>
</dbReference>
<evidence type="ECO:0000256" key="4">
    <source>
        <dbReference type="ARBA" id="ARBA00060888"/>
    </source>
</evidence>
<evidence type="ECO:0000256" key="1">
    <source>
        <dbReference type="ARBA" id="ARBA00022598"/>
    </source>
</evidence>
<dbReference type="EMBL" id="JARPTC010000011">
    <property type="protein sequence ID" value="MDO7787167.1"/>
    <property type="molecule type" value="Genomic_DNA"/>
</dbReference>
<dbReference type="PANTHER" id="PTHR43334">
    <property type="entry name" value="ACETATE--COA LIGASE [ADP-FORMING]"/>
    <property type="match status" value="1"/>
</dbReference>
<dbReference type="Pfam" id="PF13607">
    <property type="entry name" value="Succ_CoA_lig"/>
    <property type="match status" value="1"/>
</dbReference>
<comment type="caution">
    <text evidence="7">The sequence shown here is derived from an EMBL/GenBank/DDBJ whole genome shotgun (WGS) entry which is preliminary data.</text>
</comment>
<dbReference type="NCBIfam" id="TIGR02717">
    <property type="entry name" value="AcCoA-syn-alpha"/>
    <property type="match status" value="1"/>
</dbReference>
<dbReference type="PANTHER" id="PTHR43334:SF1">
    <property type="entry name" value="3-HYDROXYPROPIONATE--COA LIGASE [ADP-FORMING]"/>
    <property type="match status" value="1"/>
</dbReference>
<accession>A0AAW7ZCQ3</accession>
<keyword evidence="1 7" id="KW-0436">Ligase</keyword>
<evidence type="ECO:0000256" key="2">
    <source>
        <dbReference type="ARBA" id="ARBA00022741"/>
    </source>
</evidence>
<proteinExistence type="inferred from homology"/>
<dbReference type="PROSITE" id="PS50975">
    <property type="entry name" value="ATP_GRASP"/>
    <property type="match status" value="1"/>
</dbReference>
<dbReference type="GO" id="GO:0005524">
    <property type="term" value="F:ATP binding"/>
    <property type="evidence" value="ECO:0007669"/>
    <property type="project" value="UniProtKB-UniRule"/>
</dbReference>
<dbReference type="InterPro" id="IPR043938">
    <property type="entry name" value="Ligase_CoA_dom"/>
</dbReference>
<dbReference type="InterPro" id="IPR003781">
    <property type="entry name" value="CoA-bd"/>
</dbReference>
<dbReference type="Gene3D" id="3.40.50.261">
    <property type="entry name" value="Succinyl-CoA synthetase domains"/>
    <property type="match status" value="2"/>
</dbReference>
<protein>
    <submittedName>
        <fullName evidence="7">Acetate--CoA ligase</fullName>
    </submittedName>
</protein>
<name>A0AAW7ZCQ3_9FIRM</name>
<reference evidence="7" key="1">
    <citation type="journal article" date="2023" name="J. Hazard. Mater.">
        <title>Anaerobic biodegradation of pyrene and benzo[a]pyrene by a new sulfate-reducing Desulforamulus aquiferis strain DSA.</title>
        <authorList>
            <person name="Zhang Z."/>
            <person name="Sun J."/>
            <person name="Gong X."/>
            <person name="Wang C."/>
            <person name="Wang H."/>
        </authorList>
    </citation>
    <scope>NUCLEOTIDE SEQUENCE</scope>
    <source>
        <strain evidence="7">DSA</strain>
    </source>
</reference>
<dbReference type="GO" id="GO:0043758">
    <property type="term" value="F:acetate-CoA ligase (ADP-forming) activity"/>
    <property type="evidence" value="ECO:0007669"/>
    <property type="project" value="InterPro"/>
</dbReference>
<reference evidence="7" key="2">
    <citation type="submission" date="2023-03" db="EMBL/GenBank/DDBJ databases">
        <authorList>
            <person name="Zhang Z."/>
        </authorList>
    </citation>
    <scope>NUCLEOTIDE SEQUENCE</scope>
    <source>
        <strain evidence="7">DSA</strain>
    </source>
</reference>
<evidence type="ECO:0000256" key="5">
    <source>
        <dbReference type="PROSITE-ProRule" id="PRU00409"/>
    </source>
</evidence>
<dbReference type="Pfam" id="PF19045">
    <property type="entry name" value="Ligase_CoA_2"/>
    <property type="match status" value="1"/>
</dbReference>
<dbReference type="InterPro" id="IPR013815">
    <property type="entry name" value="ATP_grasp_subdomain_1"/>
</dbReference>
<dbReference type="InterPro" id="IPR014089">
    <property type="entry name" value="AcCoA-synth-alpha"/>
</dbReference>
<dbReference type="Pfam" id="PF13380">
    <property type="entry name" value="CoA_binding_2"/>
    <property type="match status" value="1"/>
</dbReference>
<comment type="similarity">
    <text evidence="4">In the N-terminal section; belongs to the acetate CoA ligase alpha subunit family.</text>
</comment>
<dbReference type="SUPFAM" id="SSF51735">
    <property type="entry name" value="NAD(P)-binding Rossmann-fold domains"/>
    <property type="match status" value="1"/>
</dbReference>
<gene>
    <name evidence="7" type="ORF">P6N53_08045</name>
</gene>
<dbReference type="InterPro" id="IPR036291">
    <property type="entry name" value="NAD(P)-bd_dom_sf"/>
</dbReference>
<dbReference type="Gene3D" id="3.30.1490.20">
    <property type="entry name" value="ATP-grasp fold, A domain"/>
    <property type="match status" value="1"/>
</dbReference>
<dbReference type="InterPro" id="IPR051538">
    <property type="entry name" value="Acyl-CoA_Synth/Transferase"/>
</dbReference>
<keyword evidence="2 5" id="KW-0547">Nucleotide-binding</keyword>